<organism evidence="2 3">
    <name type="scientific">Halorarum salinum</name>
    <dbReference type="NCBI Taxonomy" id="2743089"/>
    <lineage>
        <taxon>Archaea</taxon>
        <taxon>Methanobacteriati</taxon>
        <taxon>Methanobacteriota</taxon>
        <taxon>Stenosarchaea group</taxon>
        <taxon>Halobacteria</taxon>
        <taxon>Halobacteriales</taxon>
        <taxon>Haloferacaceae</taxon>
        <taxon>Halorarum</taxon>
    </lineage>
</organism>
<dbReference type="Gene3D" id="3.30.200.20">
    <property type="entry name" value="Phosphorylase Kinase, domain 1"/>
    <property type="match status" value="1"/>
</dbReference>
<evidence type="ECO:0000259" key="1">
    <source>
        <dbReference type="Pfam" id="PF01636"/>
    </source>
</evidence>
<dbReference type="InterPro" id="IPR051678">
    <property type="entry name" value="AGP_Transferase"/>
</dbReference>
<evidence type="ECO:0000313" key="3">
    <source>
        <dbReference type="Proteomes" id="UP000509626"/>
    </source>
</evidence>
<dbReference type="InterPro" id="IPR041726">
    <property type="entry name" value="ACAD10_11_N"/>
</dbReference>
<dbReference type="Gene3D" id="3.90.1200.10">
    <property type="match status" value="1"/>
</dbReference>
<sequence length="363" mass="39981">MDGVGHGVDRAELAAYLSTELDVEVTDTEVLSDKLNLIVAISTPDDERAYVLHRPNGLRKTDPFNDLEQEYRVLQRLQDAAIPTQTPVLFREDDSIVGDAFVVTTHLDGEPIPLGTDLPERFRDPGARSRVARLLTDTLADINTLDVEPFEGVCERKPPLEQVVRAADRLDAATDVTGRDLPTLRSVGDWLRENPPSEPVTALVHGDYRPGNVLFAGTEDPQLAGGLDWETATLGDPRTDLGYLLLRWRDDGDPTPSLDALEGSYSRDAMRGLEAVNGSGLCPFSAKPGGPDRRELVARWEERTGIPFEHERFFLAHAAFGLATVWEDLYRHRLDASGESGKGAWTEYVARLGASIVDGEFDP</sequence>
<accession>A0A7D5L8P4</accession>
<dbReference type="OrthoDB" id="350437at2157"/>
<dbReference type="InterPro" id="IPR011009">
    <property type="entry name" value="Kinase-like_dom_sf"/>
</dbReference>
<gene>
    <name evidence="2" type="ORF">HUG12_02505</name>
</gene>
<keyword evidence="3" id="KW-1185">Reference proteome</keyword>
<dbReference type="Proteomes" id="UP000509626">
    <property type="component" value="Chromosome"/>
</dbReference>
<dbReference type="InterPro" id="IPR002575">
    <property type="entry name" value="Aminoglycoside_PTrfase"/>
</dbReference>
<reference evidence="2 3" key="1">
    <citation type="submission" date="2020-06" db="EMBL/GenBank/DDBJ databases">
        <title>NJ-3-1, isolated from saline soil.</title>
        <authorList>
            <person name="Cui H.L."/>
            <person name="Shi X."/>
        </authorList>
    </citation>
    <scope>NUCLEOTIDE SEQUENCE [LARGE SCALE GENOMIC DNA]</scope>
    <source>
        <strain evidence="2 3">NJ-3-1</strain>
    </source>
</reference>
<dbReference type="GO" id="GO:0016740">
    <property type="term" value="F:transferase activity"/>
    <property type="evidence" value="ECO:0007669"/>
    <property type="project" value="UniProtKB-KW"/>
</dbReference>
<proteinExistence type="predicted"/>
<keyword evidence="2" id="KW-0808">Transferase</keyword>
<name>A0A7D5L8P4_9EURY</name>
<dbReference type="AlphaFoldDB" id="A0A7D5L8P4"/>
<dbReference type="EMBL" id="CP058579">
    <property type="protein sequence ID" value="QLG60674.1"/>
    <property type="molecule type" value="Genomic_DNA"/>
</dbReference>
<evidence type="ECO:0000313" key="2">
    <source>
        <dbReference type="EMBL" id="QLG60674.1"/>
    </source>
</evidence>
<dbReference type="KEGG" id="halu:HUG12_02505"/>
<dbReference type="Pfam" id="PF01636">
    <property type="entry name" value="APH"/>
    <property type="match status" value="1"/>
</dbReference>
<dbReference type="PANTHER" id="PTHR21310:SF40">
    <property type="entry name" value="AMINOGLYCOSIDE PHOSPHOTRANSFERASE DOMAIN-CONTAINING PROTEIN-RELATED"/>
    <property type="match status" value="1"/>
</dbReference>
<dbReference type="SUPFAM" id="SSF56112">
    <property type="entry name" value="Protein kinase-like (PK-like)"/>
    <property type="match status" value="1"/>
</dbReference>
<protein>
    <submittedName>
        <fullName evidence="2">Phosphotransferase family protein</fullName>
    </submittedName>
</protein>
<dbReference type="CDD" id="cd05154">
    <property type="entry name" value="ACAD10_11_N-like"/>
    <property type="match status" value="1"/>
</dbReference>
<feature type="domain" description="Aminoglycoside phosphotransferase" evidence="1">
    <location>
        <begin position="33"/>
        <end position="272"/>
    </location>
</feature>
<dbReference type="PANTHER" id="PTHR21310">
    <property type="entry name" value="AMINOGLYCOSIDE PHOSPHOTRANSFERASE-RELATED-RELATED"/>
    <property type="match status" value="1"/>
</dbReference>
<dbReference type="RefSeq" id="WP_179267260.1">
    <property type="nucleotide sequence ID" value="NZ_CP058579.1"/>
</dbReference>
<dbReference type="GeneID" id="56036294"/>